<dbReference type="Pfam" id="PF00293">
    <property type="entry name" value="NUDIX"/>
    <property type="match status" value="1"/>
</dbReference>
<protein>
    <submittedName>
        <fullName evidence="8">CoA pyrophosphatase</fullName>
    </submittedName>
</protein>
<comment type="caution">
    <text evidence="8">The sequence shown here is derived from an EMBL/GenBank/DDBJ whole genome shotgun (WGS) entry which is preliminary data.</text>
</comment>
<evidence type="ECO:0000256" key="2">
    <source>
        <dbReference type="ARBA" id="ARBA00001946"/>
    </source>
</evidence>
<evidence type="ECO:0000256" key="3">
    <source>
        <dbReference type="ARBA" id="ARBA00022723"/>
    </source>
</evidence>
<dbReference type="Gene3D" id="3.90.79.10">
    <property type="entry name" value="Nucleoside Triphosphate Pyrophosphohydrolase"/>
    <property type="match status" value="1"/>
</dbReference>
<dbReference type="SUPFAM" id="SSF55811">
    <property type="entry name" value="Nudix"/>
    <property type="match status" value="1"/>
</dbReference>
<evidence type="ECO:0000256" key="4">
    <source>
        <dbReference type="ARBA" id="ARBA00022801"/>
    </source>
</evidence>
<dbReference type="PANTHER" id="PTHR12992:SF11">
    <property type="entry name" value="MITOCHONDRIAL COENZYME A DIPHOSPHATASE NUDT8"/>
    <property type="match status" value="1"/>
</dbReference>
<reference evidence="9" key="1">
    <citation type="journal article" date="2019" name="Int. J. Syst. Evol. Microbiol.">
        <title>The Global Catalogue of Microorganisms (GCM) 10K type strain sequencing project: providing services to taxonomists for standard genome sequencing and annotation.</title>
        <authorList>
            <consortium name="The Broad Institute Genomics Platform"/>
            <consortium name="The Broad Institute Genome Sequencing Center for Infectious Disease"/>
            <person name="Wu L."/>
            <person name="Ma J."/>
        </authorList>
    </citation>
    <scope>NUCLEOTIDE SEQUENCE [LARGE SCALE GENOMIC DNA]</scope>
    <source>
        <strain evidence="9">JCM 17137</strain>
    </source>
</reference>
<keyword evidence="5" id="KW-0460">Magnesium</keyword>
<dbReference type="InterPro" id="IPR000086">
    <property type="entry name" value="NUDIX_hydrolase_dom"/>
</dbReference>
<keyword evidence="9" id="KW-1185">Reference proteome</keyword>
<accession>A0ABP7FL55</accession>
<dbReference type="Proteomes" id="UP001500908">
    <property type="component" value="Unassembled WGS sequence"/>
</dbReference>
<comment type="cofactor">
    <cofactor evidence="2">
        <name>Mg(2+)</name>
        <dbReference type="ChEBI" id="CHEBI:18420"/>
    </cofactor>
</comment>
<organism evidence="8 9">
    <name type="scientific">Salinactinospora qingdaonensis</name>
    <dbReference type="NCBI Taxonomy" id="702744"/>
    <lineage>
        <taxon>Bacteria</taxon>
        <taxon>Bacillati</taxon>
        <taxon>Actinomycetota</taxon>
        <taxon>Actinomycetes</taxon>
        <taxon>Streptosporangiales</taxon>
        <taxon>Nocardiopsidaceae</taxon>
        <taxon>Salinactinospora</taxon>
    </lineage>
</organism>
<dbReference type="EMBL" id="BAABDD010000006">
    <property type="protein sequence ID" value="GAA3738566.1"/>
    <property type="molecule type" value="Genomic_DNA"/>
</dbReference>
<evidence type="ECO:0000256" key="1">
    <source>
        <dbReference type="ARBA" id="ARBA00001936"/>
    </source>
</evidence>
<dbReference type="InterPro" id="IPR045121">
    <property type="entry name" value="CoAse"/>
</dbReference>
<dbReference type="PANTHER" id="PTHR12992">
    <property type="entry name" value="NUDIX HYDROLASE"/>
    <property type="match status" value="1"/>
</dbReference>
<dbReference type="PROSITE" id="PS51462">
    <property type="entry name" value="NUDIX"/>
    <property type="match status" value="1"/>
</dbReference>
<comment type="cofactor">
    <cofactor evidence="1">
        <name>Mn(2+)</name>
        <dbReference type="ChEBI" id="CHEBI:29035"/>
    </cofactor>
</comment>
<gene>
    <name evidence="8" type="ORF">GCM10022402_18060</name>
</gene>
<keyword evidence="4" id="KW-0378">Hydrolase</keyword>
<dbReference type="InterPro" id="IPR015797">
    <property type="entry name" value="NUDIX_hydrolase-like_dom_sf"/>
</dbReference>
<name>A0ABP7FL55_9ACTN</name>
<evidence type="ECO:0000256" key="6">
    <source>
        <dbReference type="ARBA" id="ARBA00023211"/>
    </source>
</evidence>
<sequence length="225" mass="24139">MNESQSPNVTVPSWLTDLAEAAQTMTVPPALRPPRQGGRHSAVLVLFAHAHSGPEVLLIQRADGLRRHSGQPAFPGGALEAGDIGPAACALREAYEETGLDPAGVTVLDTLPELYISPSQFRVTPVLAWWHTPSEVRPVDTLEVAGVARVPVAELADPANRLRVRHPAGFTGPAFRVREMLVWGFTAGLLNELLILGGWERPWHSGAREEPLETLVALRPTGGTA</sequence>
<dbReference type="CDD" id="cd03426">
    <property type="entry name" value="NUDIX_CoAse_Nudt7"/>
    <property type="match status" value="1"/>
</dbReference>
<keyword evidence="6" id="KW-0464">Manganese</keyword>
<evidence type="ECO:0000313" key="9">
    <source>
        <dbReference type="Proteomes" id="UP001500908"/>
    </source>
</evidence>
<dbReference type="RefSeq" id="WP_344969506.1">
    <property type="nucleotide sequence ID" value="NZ_BAABDD010000006.1"/>
</dbReference>
<evidence type="ECO:0000313" key="8">
    <source>
        <dbReference type="EMBL" id="GAA3738566.1"/>
    </source>
</evidence>
<keyword evidence="3" id="KW-0479">Metal-binding</keyword>
<evidence type="ECO:0000256" key="5">
    <source>
        <dbReference type="ARBA" id="ARBA00022842"/>
    </source>
</evidence>
<feature type="domain" description="Nudix hydrolase" evidence="7">
    <location>
        <begin position="38"/>
        <end position="176"/>
    </location>
</feature>
<evidence type="ECO:0000259" key="7">
    <source>
        <dbReference type="PROSITE" id="PS51462"/>
    </source>
</evidence>
<proteinExistence type="predicted"/>